<keyword evidence="2" id="KW-1185">Reference proteome</keyword>
<accession>A0ABP7UJA1</accession>
<evidence type="ECO:0008006" key="3">
    <source>
        <dbReference type="Google" id="ProtNLM"/>
    </source>
</evidence>
<dbReference type="Gene3D" id="2.20.110.10">
    <property type="entry name" value="Histone H3 K4-specific methyltransferase SET7/9 N-terminal domain"/>
    <property type="match status" value="1"/>
</dbReference>
<dbReference type="EMBL" id="BAABDK010000025">
    <property type="protein sequence ID" value="GAA4044746.1"/>
    <property type="molecule type" value="Genomic_DNA"/>
</dbReference>
<dbReference type="Proteomes" id="UP001501469">
    <property type="component" value="Unassembled WGS sequence"/>
</dbReference>
<evidence type="ECO:0000313" key="2">
    <source>
        <dbReference type="Proteomes" id="UP001501469"/>
    </source>
</evidence>
<gene>
    <name evidence="1" type="ORF">GCM10022409_33510</name>
</gene>
<sequence>MLVGAARHGWAQTPAAPAAGQATLAQCVRIIKGDSVLLFYDATYALTPPACAPIRRFTRITASGDFNGETRDYDARTQKLRARLHYRAGKREGRYETYFPNGQLAVQGTFAQGKPAGTWQFWYANGQQRQTLAWTDLPAPRLRILAYWDSTGQQGVANGNGVWHDVLPMLHSRFGGPVLNGLAQGVWENRAATTNKLLTTEVYEQGIFRGGKALDGIGGRYKDRPLLEPQVGDLVAAAEGFRLGATCEMRQAAYQADAARAEQMRNALPPTPAGDPSSFVQTVLRQLSESNQTNDWEIIADGREFVVEAMTDEKGYLHLLSGQSGGGFITALTQVVSGLPAWRPATYNSKPVPGLVQLVISKRGSVLNMSYRTRVDPVALMAR</sequence>
<organism evidence="1 2">
    <name type="scientific">Hymenobacter glaciei</name>
    <dbReference type="NCBI Taxonomy" id="877209"/>
    <lineage>
        <taxon>Bacteria</taxon>
        <taxon>Pseudomonadati</taxon>
        <taxon>Bacteroidota</taxon>
        <taxon>Cytophagia</taxon>
        <taxon>Cytophagales</taxon>
        <taxon>Hymenobacteraceae</taxon>
        <taxon>Hymenobacter</taxon>
    </lineage>
</organism>
<protein>
    <recommendedName>
        <fullName evidence="3">MORN repeat variant</fullName>
    </recommendedName>
</protein>
<dbReference type="SUPFAM" id="SSF82185">
    <property type="entry name" value="Histone H3 K4-specific methyltransferase SET7/9 N-terminal domain"/>
    <property type="match status" value="1"/>
</dbReference>
<name>A0ABP7UJA1_9BACT</name>
<proteinExistence type="predicted"/>
<reference evidence="2" key="1">
    <citation type="journal article" date="2019" name="Int. J. Syst. Evol. Microbiol.">
        <title>The Global Catalogue of Microorganisms (GCM) 10K type strain sequencing project: providing services to taxonomists for standard genome sequencing and annotation.</title>
        <authorList>
            <consortium name="The Broad Institute Genomics Platform"/>
            <consortium name="The Broad Institute Genome Sequencing Center for Infectious Disease"/>
            <person name="Wu L."/>
            <person name="Ma J."/>
        </authorList>
    </citation>
    <scope>NUCLEOTIDE SEQUENCE [LARGE SCALE GENOMIC DNA]</scope>
    <source>
        <strain evidence="2">JCM 17225</strain>
    </source>
</reference>
<comment type="caution">
    <text evidence="1">The sequence shown here is derived from an EMBL/GenBank/DDBJ whole genome shotgun (WGS) entry which is preliminary data.</text>
</comment>
<evidence type="ECO:0000313" key="1">
    <source>
        <dbReference type="EMBL" id="GAA4044746.1"/>
    </source>
</evidence>